<accession>A0A9P7GTB2</accession>
<sequence>MSTEVVERQQAIDEKTETETMASDEVAAVTASAPTEKVSPLGYHVNSVTVILLVGAGATCWDLNDVLHVEHQQNDWNWRLLYAYVYLETLSGQLFTVINHKLDRSSKA</sequence>
<organism evidence="2 3">
    <name type="scientific">Sphagnurus paluster</name>
    <dbReference type="NCBI Taxonomy" id="117069"/>
    <lineage>
        <taxon>Eukaryota</taxon>
        <taxon>Fungi</taxon>
        <taxon>Dikarya</taxon>
        <taxon>Basidiomycota</taxon>
        <taxon>Agaricomycotina</taxon>
        <taxon>Agaricomycetes</taxon>
        <taxon>Agaricomycetidae</taxon>
        <taxon>Agaricales</taxon>
        <taxon>Tricholomatineae</taxon>
        <taxon>Lyophyllaceae</taxon>
        <taxon>Sphagnurus</taxon>
    </lineage>
</organism>
<gene>
    <name evidence="2" type="ORF">H0H81_003700</name>
</gene>
<reference evidence="2" key="1">
    <citation type="submission" date="2021-02" db="EMBL/GenBank/DDBJ databases">
        <authorList>
            <person name="Nieuwenhuis M."/>
            <person name="Van De Peppel L.J.J."/>
        </authorList>
    </citation>
    <scope>NUCLEOTIDE SEQUENCE</scope>
    <source>
        <strain evidence="2">D49</strain>
    </source>
</reference>
<feature type="compositionally biased region" description="Basic and acidic residues" evidence="1">
    <location>
        <begin position="1"/>
        <end position="18"/>
    </location>
</feature>
<dbReference type="Proteomes" id="UP000717328">
    <property type="component" value="Unassembled WGS sequence"/>
</dbReference>
<protein>
    <submittedName>
        <fullName evidence="2">Uncharacterized protein</fullName>
    </submittedName>
</protein>
<name>A0A9P7GTB2_9AGAR</name>
<evidence type="ECO:0000313" key="2">
    <source>
        <dbReference type="EMBL" id="KAG5652762.1"/>
    </source>
</evidence>
<reference evidence="2" key="2">
    <citation type="submission" date="2021-10" db="EMBL/GenBank/DDBJ databases">
        <title>Phylogenomics reveals ancestral predisposition of the termite-cultivated fungus Termitomyces towards a domesticated lifestyle.</title>
        <authorList>
            <person name="Auxier B."/>
            <person name="Grum-Grzhimaylo A."/>
            <person name="Cardenas M.E."/>
            <person name="Lodge J.D."/>
            <person name="Laessoe T."/>
            <person name="Pedersen O."/>
            <person name="Smith M.E."/>
            <person name="Kuyper T.W."/>
            <person name="Franco-Molano E.A."/>
            <person name="Baroni T.J."/>
            <person name="Aanen D.K."/>
        </authorList>
    </citation>
    <scope>NUCLEOTIDE SEQUENCE</scope>
    <source>
        <strain evidence="2">D49</strain>
    </source>
</reference>
<proteinExistence type="predicted"/>
<keyword evidence="3" id="KW-1185">Reference proteome</keyword>
<comment type="caution">
    <text evidence="2">The sequence shown here is derived from an EMBL/GenBank/DDBJ whole genome shotgun (WGS) entry which is preliminary data.</text>
</comment>
<dbReference type="AlphaFoldDB" id="A0A9P7GTB2"/>
<evidence type="ECO:0000256" key="1">
    <source>
        <dbReference type="SAM" id="MobiDB-lite"/>
    </source>
</evidence>
<evidence type="ECO:0000313" key="3">
    <source>
        <dbReference type="Proteomes" id="UP000717328"/>
    </source>
</evidence>
<dbReference type="EMBL" id="JABCKI010000099">
    <property type="protein sequence ID" value="KAG5652762.1"/>
    <property type="molecule type" value="Genomic_DNA"/>
</dbReference>
<feature type="region of interest" description="Disordered" evidence="1">
    <location>
        <begin position="1"/>
        <end position="24"/>
    </location>
</feature>
<dbReference type="OrthoDB" id="5982228at2759"/>